<dbReference type="InterPro" id="IPR029033">
    <property type="entry name" value="His_PPase_superfam"/>
</dbReference>
<dbReference type="OrthoDB" id="414418at2759"/>
<evidence type="ECO:0000313" key="3">
    <source>
        <dbReference type="WBParaSite" id="TCLT_0000264501-mRNA-1"/>
    </source>
</evidence>
<sequence>MIYFTHLRKDGYKLNDTYIPLIENEQIQAEETPEEFVRRMQQFYVDIIQNFTGSCAIIVSNITGIYVLADGTASFYWDLHKPHSYMKNCHVHVIKILPDGKVSNHFIFFIVPIKEPILPFTRTLYDAEVG</sequence>
<dbReference type="Gene3D" id="3.40.50.1240">
    <property type="entry name" value="Phosphoglycerate mutase-like"/>
    <property type="match status" value="1"/>
</dbReference>
<name>A0A0N5CQZ5_THECL</name>
<accession>A0A0N5CQZ5</accession>
<reference evidence="3" key="1">
    <citation type="submission" date="2017-02" db="UniProtKB">
        <authorList>
            <consortium name="WormBaseParasite"/>
        </authorList>
    </citation>
    <scope>IDENTIFICATION</scope>
</reference>
<proteinExistence type="predicted"/>
<dbReference type="GO" id="GO:0016791">
    <property type="term" value="F:phosphatase activity"/>
    <property type="evidence" value="ECO:0007669"/>
    <property type="project" value="UniProtKB-ARBA"/>
</dbReference>
<dbReference type="STRING" id="103827.A0A0N5CQZ5"/>
<keyword evidence="2" id="KW-1185">Reference proteome</keyword>
<dbReference type="EMBL" id="UYYF01000607">
    <property type="protein sequence ID" value="VDM98722.1"/>
    <property type="molecule type" value="Genomic_DNA"/>
</dbReference>
<dbReference type="AlphaFoldDB" id="A0A0N5CQZ5"/>
<organism evidence="3">
    <name type="scientific">Thelazia callipaeda</name>
    <name type="common">Oriental eyeworm</name>
    <name type="synonym">Parasitic nematode</name>
    <dbReference type="NCBI Taxonomy" id="103827"/>
    <lineage>
        <taxon>Eukaryota</taxon>
        <taxon>Metazoa</taxon>
        <taxon>Ecdysozoa</taxon>
        <taxon>Nematoda</taxon>
        <taxon>Chromadorea</taxon>
        <taxon>Rhabditida</taxon>
        <taxon>Spirurina</taxon>
        <taxon>Spiruromorpha</taxon>
        <taxon>Thelazioidea</taxon>
        <taxon>Thelaziidae</taxon>
        <taxon>Thelazia</taxon>
    </lineage>
</organism>
<dbReference type="WBParaSite" id="TCLT_0000264501-mRNA-1">
    <property type="protein sequence ID" value="TCLT_0000264501-mRNA-1"/>
    <property type="gene ID" value="TCLT_0000264501"/>
</dbReference>
<evidence type="ECO:0000313" key="2">
    <source>
        <dbReference type="Proteomes" id="UP000276776"/>
    </source>
</evidence>
<protein>
    <submittedName>
        <fullName evidence="3">AraC family transcriptional regulator</fullName>
    </submittedName>
</protein>
<gene>
    <name evidence="1" type="ORF">TCLT_LOCUS2646</name>
</gene>
<reference evidence="1 2" key="2">
    <citation type="submission" date="2018-11" db="EMBL/GenBank/DDBJ databases">
        <authorList>
            <consortium name="Pathogen Informatics"/>
        </authorList>
    </citation>
    <scope>NUCLEOTIDE SEQUENCE [LARGE SCALE GENOMIC DNA]</scope>
</reference>
<dbReference type="Proteomes" id="UP000276776">
    <property type="component" value="Unassembled WGS sequence"/>
</dbReference>
<evidence type="ECO:0000313" key="1">
    <source>
        <dbReference type="EMBL" id="VDM98722.1"/>
    </source>
</evidence>